<gene>
    <name evidence="2" type="ORF">C0Q70_05696</name>
</gene>
<comment type="caution">
    <text evidence="2">The sequence shown here is derived from an EMBL/GenBank/DDBJ whole genome shotgun (WGS) entry which is preliminary data.</text>
</comment>
<dbReference type="EMBL" id="PZQS01000003">
    <property type="protein sequence ID" value="PVD34423.1"/>
    <property type="molecule type" value="Genomic_DNA"/>
</dbReference>
<reference evidence="2 3" key="1">
    <citation type="submission" date="2018-04" db="EMBL/GenBank/DDBJ databases">
        <title>The genome of golden apple snail Pomacea canaliculata provides insight into stress tolerance and invasive adaptation.</title>
        <authorList>
            <person name="Liu C."/>
            <person name="Liu B."/>
            <person name="Ren Y."/>
            <person name="Zhang Y."/>
            <person name="Wang H."/>
            <person name="Li S."/>
            <person name="Jiang F."/>
            <person name="Yin L."/>
            <person name="Zhang G."/>
            <person name="Qian W."/>
            <person name="Fan W."/>
        </authorList>
    </citation>
    <scope>NUCLEOTIDE SEQUENCE [LARGE SCALE GENOMIC DNA]</scope>
    <source>
        <strain evidence="2">SZHN2017</strain>
        <tissue evidence="2">Muscle</tissue>
    </source>
</reference>
<sequence>MRAQQSPPLRFPPDVSPLENRTGDDIYGVRGKVVNFSAVDSYQMTPRRAGTSPSSRLPGLTVQSSLGASYSLADVDDVLAETTAVPVDEEDRTTTTSGSYTINADDLCNEIEHLFFNDVVV</sequence>
<accession>A0A2T7PLW8</accession>
<evidence type="ECO:0000256" key="1">
    <source>
        <dbReference type="SAM" id="MobiDB-lite"/>
    </source>
</evidence>
<dbReference type="Proteomes" id="UP000245119">
    <property type="component" value="Linkage Group LG3"/>
</dbReference>
<dbReference type="AlphaFoldDB" id="A0A2T7PLW8"/>
<keyword evidence="3" id="KW-1185">Reference proteome</keyword>
<protein>
    <submittedName>
        <fullName evidence="2">Uncharacterized protein</fullName>
    </submittedName>
</protein>
<name>A0A2T7PLW8_POMCA</name>
<organism evidence="2 3">
    <name type="scientific">Pomacea canaliculata</name>
    <name type="common">Golden apple snail</name>
    <dbReference type="NCBI Taxonomy" id="400727"/>
    <lineage>
        <taxon>Eukaryota</taxon>
        <taxon>Metazoa</taxon>
        <taxon>Spiralia</taxon>
        <taxon>Lophotrochozoa</taxon>
        <taxon>Mollusca</taxon>
        <taxon>Gastropoda</taxon>
        <taxon>Caenogastropoda</taxon>
        <taxon>Architaenioglossa</taxon>
        <taxon>Ampullarioidea</taxon>
        <taxon>Ampullariidae</taxon>
        <taxon>Pomacea</taxon>
    </lineage>
</organism>
<evidence type="ECO:0000313" key="2">
    <source>
        <dbReference type="EMBL" id="PVD34423.1"/>
    </source>
</evidence>
<feature type="region of interest" description="Disordered" evidence="1">
    <location>
        <begin position="1"/>
        <end position="23"/>
    </location>
</feature>
<evidence type="ECO:0000313" key="3">
    <source>
        <dbReference type="Proteomes" id="UP000245119"/>
    </source>
</evidence>
<proteinExistence type="predicted"/>